<keyword evidence="2" id="KW-1185">Reference proteome</keyword>
<dbReference type="Pfam" id="PF17822">
    <property type="entry name" value="ARMH2"/>
    <property type="match status" value="1"/>
</dbReference>
<sequence>MFQQLKRIYNIYIKPNIFWKMKEEEKFWDLEENMQILQMEALGDVLINNTLPLNKRLTAAASIGFMSFTGGPEAATFAQNYIKELVFLFVEENLSEKDKITILQSLAGICYNSLNNQTTMINMRFLTISLKYLGDRNSSYHSVIKSKMWMCYLLNVLCCNNLHAMKILGRSKHFHRTLIQLSESTWLGWPKNYAQLLIYLLGYETHRGPRFDLQSVLS</sequence>
<dbReference type="InterPro" id="IPR040268">
    <property type="entry name" value="ARMH2"/>
</dbReference>
<dbReference type="PANTHER" id="PTHR37679">
    <property type="entry name" value="ARMADILLO-LIKE HELICAL DOMAIN-CONTAINING PROTEIN 2"/>
    <property type="match status" value="1"/>
</dbReference>
<dbReference type="InParanoid" id="A0A4W3INC4"/>
<reference evidence="2" key="2">
    <citation type="journal article" date="2007" name="PLoS Biol.">
        <title>Survey sequencing and comparative analysis of the elephant shark (Callorhinchus milii) genome.</title>
        <authorList>
            <person name="Venkatesh B."/>
            <person name="Kirkness E.F."/>
            <person name="Loh Y.H."/>
            <person name="Halpern A.L."/>
            <person name="Lee A.P."/>
            <person name="Johnson J."/>
            <person name="Dandona N."/>
            <person name="Viswanathan L.D."/>
            <person name="Tay A."/>
            <person name="Venter J.C."/>
            <person name="Strausberg R.L."/>
            <person name="Brenner S."/>
        </authorList>
    </citation>
    <scope>NUCLEOTIDE SEQUENCE [LARGE SCALE GENOMIC DNA]</scope>
</reference>
<reference evidence="1" key="5">
    <citation type="submission" date="2025-09" db="UniProtKB">
        <authorList>
            <consortium name="Ensembl"/>
        </authorList>
    </citation>
    <scope>IDENTIFICATION</scope>
</reference>
<gene>
    <name evidence="1" type="primary">armh2</name>
</gene>
<proteinExistence type="predicted"/>
<name>A0A4W3INC4_CALMI</name>
<evidence type="ECO:0000313" key="2">
    <source>
        <dbReference type="Proteomes" id="UP000314986"/>
    </source>
</evidence>
<dbReference type="GeneTree" id="ENSGT00530000068834"/>
<organism evidence="1 2">
    <name type="scientific">Callorhinchus milii</name>
    <name type="common">Ghost shark</name>
    <dbReference type="NCBI Taxonomy" id="7868"/>
    <lineage>
        <taxon>Eukaryota</taxon>
        <taxon>Metazoa</taxon>
        <taxon>Chordata</taxon>
        <taxon>Craniata</taxon>
        <taxon>Vertebrata</taxon>
        <taxon>Chondrichthyes</taxon>
        <taxon>Holocephali</taxon>
        <taxon>Chimaeriformes</taxon>
        <taxon>Callorhinchidae</taxon>
        <taxon>Callorhinchus</taxon>
    </lineage>
</organism>
<dbReference type="Proteomes" id="UP000314986">
    <property type="component" value="Unassembled WGS sequence"/>
</dbReference>
<evidence type="ECO:0000313" key="1">
    <source>
        <dbReference type="Ensembl" id="ENSCMIP00000028986.1"/>
    </source>
</evidence>
<dbReference type="OMA" id="GWPENFA"/>
<reference evidence="1" key="4">
    <citation type="submission" date="2025-08" db="UniProtKB">
        <authorList>
            <consortium name="Ensembl"/>
        </authorList>
    </citation>
    <scope>IDENTIFICATION</scope>
</reference>
<evidence type="ECO:0008006" key="3">
    <source>
        <dbReference type="Google" id="ProtNLM"/>
    </source>
</evidence>
<accession>A0A4W3INC4</accession>
<reference evidence="2" key="3">
    <citation type="journal article" date="2014" name="Nature">
        <title>Elephant shark genome provides unique insights into gnathostome evolution.</title>
        <authorList>
            <consortium name="International Elephant Shark Genome Sequencing Consortium"/>
            <person name="Venkatesh B."/>
            <person name="Lee A.P."/>
            <person name="Ravi V."/>
            <person name="Maurya A.K."/>
            <person name="Lian M.M."/>
            <person name="Swann J.B."/>
            <person name="Ohta Y."/>
            <person name="Flajnik M.F."/>
            <person name="Sutoh Y."/>
            <person name="Kasahara M."/>
            <person name="Hoon S."/>
            <person name="Gangu V."/>
            <person name="Roy S.W."/>
            <person name="Irimia M."/>
            <person name="Korzh V."/>
            <person name="Kondrychyn I."/>
            <person name="Lim Z.W."/>
            <person name="Tay B.H."/>
            <person name="Tohari S."/>
            <person name="Kong K.W."/>
            <person name="Ho S."/>
            <person name="Lorente-Galdos B."/>
            <person name="Quilez J."/>
            <person name="Marques-Bonet T."/>
            <person name="Raney B.J."/>
            <person name="Ingham P.W."/>
            <person name="Tay A."/>
            <person name="Hillier L.W."/>
            <person name="Minx P."/>
            <person name="Boehm T."/>
            <person name="Wilson R.K."/>
            <person name="Brenner S."/>
            <person name="Warren W.C."/>
        </authorList>
    </citation>
    <scope>NUCLEOTIDE SEQUENCE [LARGE SCALE GENOMIC DNA]</scope>
</reference>
<protein>
    <recommendedName>
        <fullName evidence="3">Armadillo-like helical domain-containing protein</fullName>
    </recommendedName>
</protein>
<dbReference type="PANTHER" id="PTHR37679:SF1">
    <property type="entry name" value="ARMADILLO-LIKE HELICAL DOMAIN-CONTAINING PROTEIN 2"/>
    <property type="match status" value="1"/>
</dbReference>
<reference evidence="2" key="1">
    <citation type="journal article" date="2006" name="Science">
        <title>Ancient noncoding elements conserved in the human genome.</title>
        <authorList>
            <person name="Venkatesh B."/>
            <person name="Kirkness E.F."/>
            <person name="Loh Y.H."/>
            <person name="Halpern A.L."/>
            <person name="Lee A.P."/>
            <person name="Johnson J."/>
            <person name="Dandona N."/>
            <person name="Viswanathan L.D."/>
            <person name="Tay A."/>
            <person name="Venter J.C."/>
            <person name="Strausberg R.L."/>
            <person name="Brenner S."/>
        </authorList>
    </citation>
    <scope>NUCLEOTIDE SEQUENCE [LARGE SCALE GENOMIC DNA]</scope>
</reference>
<dbReference type="AlphaFoldDB" id="A0A4W3INC4"/>
<dbReference type="Ensembl" id="ENSCMIT00000029447.1">
    <property type="protein sequence ID" value="ENSCMIP00000028986.1"/>
    <property type="gene ID" value="ENSCMIG00000012561.1"/>
</dbReference>